<feature type="domain" description="HTH cro/C1-type" evidence="2">
    <location>
        <begin position="15"/>
        <end position="69"/>
    </location>
</feature>
<evidence type="ECO:0000259" key="2">
    <source>
        <dbReference type="PROSITE" id="PS50943"/>
    </source>
</evidence>
<dbReference type="Gene3D" id="1.10.260.40">
    <property type="entry name" value="lambda repressor-like DNA-binding domains"/>
    <property type="match status" value="1"/>
</dbReference>
<accession>A0A916N9C0</accession>
<dbReference type="PANTHER" id="PTHR46797:SF1">
    <property type="entry name" value="METHYLPHOSPHONATE SYNTHASE"/>
    <property type="match status" value="1"/>
</dbReference>
<evidence type="ECO:0000313" key="3">
    <source>
        <dbReference type="EMBL" id="CAG4883720.1"/>
    </source>
</evidence>
<dbReference type="SMART" id="SM00530">
    <property type="entry name" value="HTH_XRE"/>
    <property type="match status" value="1"/>
</dbReference>
<dbReference type="EMBL" id="CAJQUM010000001">
    <property type="protein sequence ID" value="CAG4883720.1"/>
    <property type="molecule type" value="Genomic_DNA"/>
</dbReference>
<dbReference type="AlphaFoldDB" id="A0A916N9C0"/>
<evidence type="ECO:0000313" key="4">
    <source>
        <dbReference type="Proteomes" id="UP000742786"/>
    </source>
</evidence>
<reference evidence="3" key="1">
    <citation type="submission" date="2021-04" db="EMBL/GenBank/DDBJ databases">
        <authorList>
            <person name="Hornung B."/>
        </authorList>
    </citation>
    <scope>NUCLEOTIDE SEQUENCE</scope>
    <source>
        <strain evidence="3">G5G6</strain>
    </source>
</reference>
<dbReference type="RefSeq" id="WP_220635654.1">
    <property type="nucleotide sequence ID" value="NZ_CAJQUM010000001.1"/>
</dbReference>
<name>A0A916N9C0_9PROT</name>
<dbReference type="GO" id="GO:0003700">
    <property type="term" value="F:DNA-binding transcription factor activity"/>
    <property type="evidence" value="ECO:0007669"/>
    <property type="project" value="TreeGrafter"/>
</dbReference>
<keyword evidence="1" id="KW-0238">DNA-binding</keyword>
<keyword evidence="4" id="KW-1185">Reference proteome</keyword>
<dbReference type="GO" id="GO:0003677">
    <property type="term" value="F:DNA binding"/>
    <property type="evidence" value="ECO:0007669"/>
    <property type="project" value="UniProtKB-KW"/>
</dbReference>
<proteinExistence type="predicted"/>
<comment type="caution">
    <text evidence="3">The sequence shown here is derived from an EMBL/GenBank/DDBJ whole genome shotgun (WGS) entry which is preliminary data.</text>
</comment>
<evidence type="ECO:0000256" key="1">
    <source>
        <dbReference type="ARBA" id="ARBA00023125"/>
    </source>
</evidence>
<dbReference type="PROSITE" id="PS50943">
    <property type="entry name" value="HTH_CROC1"/>
    <property type="match status" value="1"/>
</dbReference>
<dbReference type="GO" id="GO:0005829">
    <property type="term" value="C:cytosol"/>
    <property type="evidence" value="ECO:0007669"/>
    <property type="project" value="TreeGrafter"/>
</dbReference>
<dbReference type="PANTHER" id="PTHR46797">
    <property type="entry name" value="HTH-TYPE TRANSCRIPTIONAL REGULATOR"/>
    <property type="match status" value="1"/>
</dbReference>
<dbReference type="InterPro" id="IPR050807">
    <property type="entry name" value="TransReg_Diox_bact_type"/>
</dbReference>
<sequence>MKRRVTVEQAFGAVLRELRTGTGKTQETVALDAGLDRTFISMLERGLRQPTLETVLSLSRALGVTASKIVEKVETLLGN</sequence>
<dbReference type="SUPFAM" id="SSF47413">
    <property type="entry name" value="lambda repressor-like DNA-binding domains"/>
    <property type="match status" value="1"/>
</dbReference>
<dbReference type="InterPro" id="IPR001387">
    <property type="entry name" value="Cro/C1-type_HTH"/>
</dbReference>
<dbReference type="CDD" id="cd00093">
    <property type="entry name" value="HTH_XRE"/>
    <property type="match status" value="1"/>
</dbReference>
<dbReference type="Proteomes" id="UP000742786">
    <property type="component" value="Unassembled WGS sequence"/>
</dbReference>
<protein>
    <recommendedName>
        <fullName evidence="2">HTH cro/C1-type domain-containing protein</fullName>
    </recommendedName>
</protein>
<dbReference type="Pfam" id="PF01381">
    <property type="entry name" value="HTH_3"/>
    <property type="match status" value="1"/>
</dbReference>
<dbReference type="InterPro" id="IPR010982">
    <property type="entry name" value="Lambda_DNA-bd_dom_sf"/>
</dbReference>
<gene>
    <name evidence="3" type="ORF">GTOL_11603</name>
</gene>
<organism evidence="3 4">
    <name type="scientific">Georgfuchsia toluolica</name>
    <dbReference type="NCBI Taxonomy" id="424218"/>
    <lineage>
        <taxon>Bacteria</taxon>
        <taxon>Pseudomonadati</taxon>
        <taxon>Pseudomonadota</taxon>
        <taxon>Betaproteobacteria</taxon>
        <taxon>Nitrosomonadales</taxon>
        <taxon>Sterolibacteriaceae</taxon>
        <taxon>Georgfuchsia</taxon>
    </lineage>
</organism>